<protein>
    <submittedName>
        <fullName evidence="2">PRC-barrel domain protein</fullName>
    </submittedName>
</protein>
<dbReference type="RefSeq" id="WP_210208994.1">
    <property type="nucleotide sequence ID" value="NZ_QNRK01000027.1"/>
</dbReference>
<dbReference type="PANTHER" id="PTHR36505">
    <property type="entry name" value="BLR1072 PROTEIN"/>
    <property type="match status" value="1"/>
</dbReference>
<dbReference type="InterPro" id="IPR027275">
    <property type="entry name" value="PRC-brl_dom"/>
</dbReference>
<evidence type="ECO:0000313" key="3">
    <source>
        <dbReference type="Proteomes" id="UP000253529"/>
    </source>
</evidence>
<gene>
    <name evidence="2" type="ORF">DFR50_12758</name>
</gene>
<feature type="domain" description="PRC-barrel" evidence="1">
    <location>
        <begin position="63"/>
        <end position="117"/>
    </location>
</feature>
<dbReference type="SUPFAM" id="SSF50346">
    <property type="entry name" value="PRC-barrel domain"/>
    <property type="match status" value="1"/>
</dbReference>
<keyword evidence="3" id="KW-1185">Reference proteome</keyword>
<organism evidence="2 3">
    <name type="scientific">Roseiarcus fermentans</name>
    <dbReference type="NCBI Taxonomy" id="1473586"/>
    <lineage>
        <taxon>Bacteria</taxon>
        <taxon>Pseudomonadati</taxon>
        <taxon>Pseudomonadota</taxon>
        <taxon>Alphaproteobacteria</taxon>
        <taxon>Hyphomicrobiales</taxon>
        <taxon>Roseiarcaceae</taxon>
        <taxon>Roseiarcus</taxon>
    </lineage>
</organism>
<reference evidence="2 3" key="1">
    <citation type="submission" date="2018-06" db="EMBL/GenBank/DDBJ databases">
        <title>Genomic Encyclopedia of Type Strains, Phase IV (KMG-IV): sequencing the most valuable type-strain genomes for metagenomic binning, comparative biology and taxonomic classification.</title>
        <authorList>
            <person name="Goeker M."/>
        </authorList>
    </citation>
    <scope>NUCLEOTIDE SEQUENCE [LARGE SCALE GENOMIC DNA]</scope>
    <source>
        <strain evidence="2 3">DSM 24875</strain>
    </source>
</reference>
<dbReference type="Proteomes" id="UP000253529">
    <property type="component" value="Unassembled WGS sequence"/>
</dbReference>
<name>A0A366EYE1_9HYPH</name>
<evidence type="ECO:0000313" key="2">
    <source>
        <dbReference type="EMBL" id="RBP07413.1"/>
    </source>
</evidence>
<proteinExistence type="predicted"/>
<dbReference type="InterPro" id="IPR011033">
    <property type="entry name" value="PRC_barrel-like_sf"/>
</dbReference>
<dbReference type="AlphaFoldDB" id="A0A366EYE1"/>
<dbReference type="Pfam" id="PF05239">
    <property type="entry name" value="PRC"/>
    <property type="match status" value="1"/>
</dbReference>
<accession>A0A366EYE1</accession>
<dbReference type="Gene3D" id="2.30.30.240">
    <property type="entry name" value="PRC-barrel domain"/>
    <property type="match status" value="1"/>
</dbReference>
<evidence type="ECO:0000259" key="1">
    <source>
        <dbReference type="Pfam" id="PF05239"/>
    </source>
</evidence>
<comment type="caution">
    <text evidence="2">The sequence shown here is derived from an EMBL/GenBank/DDBJ whole genome shotgun (WGS) entry which is preliminary data.</text>
</comment>
<dbReference type="EMBL" id="QNRK01000027">
    <property type="protein sequence ID" value="RBP07413.1"/>
    <property type="molecule type" value="Genomic_DNA"/>
</dbReference>
<sequence>MSSFRLTTTPVEPRIAAVSTLLASALAVAWLLGRAAAGAPEPAPVSANPAPPFHARQRATEWRAPRLIGVEVDGLDGRPVGRVEDLLMTHDGVIETVVIGVGGFLGFGTKPVAVPFAALAFRMDARPATLIDEPLGGGAAPADGKPSCAATAEAVRGRPDRVALPATAAQLRSAPSFAYARAAGPAVAAAPGDAASAAPYQ</sequence>
<dbReference type="PANTHER" id="PTHR36505:SF1">
    <property type="entry name" value="BLR1072 PROTEIN"/>
    <property type="match status" value="1"/>
</dbReference>